<keyword evidence="2" id="KW-1185">Reference proteome</keyword>
<name>A0ACB8C4X8_DERSI</name>
<dbReference type="EMBL" id="CM023478">
    <property type="protein sequence ID" value="KAH7933917.1"/>
    <property type="molecule type" value="Genomic_DNA"/>
</dbReference>
<organism evidence="1 2">
    <name type="scientific">Dermacentor silvarum</name>
    <name type="common">Tick</name>
    <dbReference type="NCBI Taxonomy" id="543639"/>
    <lineage>
        <taxon>Eukaryota</taxon>
        <taxon>Metazoa</taxon>
        <taxon>Ecdysozoa</taxon>
        <taxon>Arthropoda</taxon>
        <taxon>Chelicerata</taxon>
        <taxon>Arachnida</taxon>
        <taxon>Acari</taxon>
        <taxon>Parasitiformes</taxon>
        <taxon>Ixodida</taxon>
        <taxon>Ixodoidea</taxon>
        <taxon>Ixodidae</taxon>
        <taxon>Rhipicephalinae</taxon>
        <taxon>Dermacentor</taxon>
    </lineage>
</organism>
<gene>
    <name evidence="1" type="ORF">HPB49_019077</name>
</gene>
<protein>
    <submittedName>
        <fullName evidence="1">Uncharacterized protein</fullName>
    </submittedName>
</protein>
<proteinExistence type="predicted"/>
<evidence type="ECO:0000313" key="2">
    <source>
        <dbReference type="Proteomes" id="UP000821865"/>
    </source>
</evidence>
<accession>A0ACB8C4X8</accession>
<dbReference type="Proteomes" id="UP000821865">
    <property type="component" value="Chromosome 9"/>
</dbReference>
<sequence length="323" mass="36851">METPHPVLTYQANSTNTVTGVFHGIQCAVTDEELEREIDVQGAKILQVRHIGSSKTILIALEGRYLPRYALYCRLVIRMYQYRPRSMLCNSCLQIGHGADVCPHKKKFVACIKCGTKLPPGTNDDTPHDCELRCGNCGGEHAANYPDWPVRQEADESRREAARNCKQHYLNAIKDEEQHEPAKQSGNPKNKHRSHSRSPGRTNWPELPTRNRFERPEKQRDRRASPRRDNDQNKSTVANKDDGREAARLHQKPRGNEEKTNRTPSGKLKDRRCSREKQRTVGEWFALFTSCQVFALTSHRQCTPFLQSGINSSSDIAISKEHN</sequence>
<evidence type="ECO:0000313" key="1">
    <source>
        <dbReference type="EMBL" id="KAH7933917.1"/>
    </source>
</evidence>
<comment type="caution">
    <text evidence="1">The sequence shown here is derived from an EMBL/GenBank/DDBJ whole genome shotgun (WGS) entry which is preliminary data.</text>
</comment>
<reference evidence="1" key="1">
    <citation type="submission" date="2020-05" db="EMBL/GenBank/DDBJ databases">
        <title>Large-scale comparative analyses of tick genomes elucidate their genetic diversity and vector capacities.</title>
        <authorList>
            <person name="Jia N."/>
            <person name="Wang J."/>
            <person name="Shi W."/>
            <person name="Du L."/>
            <person name="Sun Y."/>
            <person name="Zhan W."/>
            <person name="Jiang J."/>
            <person name="Wang Q."/>
            <person name="Zhang B."/>
            <person name="Ji P."/>
            <person name="Sakyi L.B."/>
            <person name="Cui X."/>
            <person name="Yuan T."/>
            <person name="Jiang B."/>
            <person name="Yang W."/>
            <person name="Lam T.T.-Y."/>
            <person name="Chang Q."/>
            <person name="Ding S."/>
            <person name="Wang X."/>
            <person name="Zhu J."/>
            <person name="Ruan X."/>
            <person name="Zhao L."/>
            <person name="Wei J."/>
            <person name="Que T."/>
            <person name="Du C."/>
            <person name="Cheng J."/>
            <person name="Dai P."/>
            <person name="Han X."/>
            <person name="Huang E."/>
            <person name="Gao Y."/>
            <person name="Liu J."/>
            <person name="Shao H."/>
            <person name="Ye R."/>
            <person name="Li L."/>
            <person name="Wei W."/>
            <person name="Wang X."/>
            <person name="Wang C."/>
            <person name="Yang T."/>
            <person name="Huo Q."/>
            <person name="Li W."/>
            <person name="Guo W."/>
            <person name="Chen H."/>
            <person name="Zhou L."/>
            <person name="Ni X."/>
            <person name="Tian J."/>
            <person name="Zhou Y."/>
            <person name="Sheng Y."/>
            <person name="Liu T."/>
            <person name="Pan Y."/>
            <person name="Xia L."/>
            <person name="Li J."/>
            <person name="Zhao F."/>
            <person name="Cao W."/>
        </authorList>
    </citation>
    <scope>NUCLEOTIDE SEQUENCE</scope>
    <source>
        <strain evidence="1">Dsil-2018</strain>
    </source>
</reference>